<evidence type="ECO:0000313" key="1">
    <source>
        <dbReference type="EMBL" id="QTD37419.1"/>
    </source>
</evidence>
<dbReference type="EMBL" id="CP071795">
    <property type="protein sequence ID" value="QTD37419.1"/>
    <property type="molecule type" value="Genomic_DNA"/>
</dbReference>
<sequence>MKHFFLKTVLFLFAFTLSNCESKTEDERWNPELPPITQIGANTFGCKINGQVMIPRDSRVSQLGGIPTGVTYGWSTNTASYDWIKAVDRYTNRGGVAFKLPEIQKLGVGEYIVETMVGGYVSTKPNVIYMGASYFGKSPTSGYGSIKGTGKIIITRYDDEVIAGTFYCKLKNNIYPDDIIEITEGRFDFNKNTINSKRFR</sequence>
<reference evidence="1 2" key="1">
    <citation type="submission" date="2021-03" db="EMBL/GenBank/DDBJ databases">
        <title>Complete genome of Polaribacter_sp.G4M1.</title>
        <authorList>
            <person name="Jeong S.W."/>
            <person name="Bae J.W."/>
        </authorList>
    </citation>
    <scope>NUCLEOTIDE SEQUENCE [LARGE SCALE GENOMIC DNA]</scope>
    <source>
        <strain evidence="1 2">G4M1</strain>
    </source>
</reference>
<dbReference type="RefSeq" id="WP_207971590.1">
    <property type="nucleotide sequence ID" value="NZ_CP071795.1"/>
</dbReference>
<proteinExistence type="predicted"/>
<keyword evidence="2" id="KW-1185">Reference proteome</keyword>
<accession>A0ABX7ST52</accession>
<dbReference type="Proteomes" id="UP000663935">
    <property type="component" value="Chromosome"/>
</dbReference>
<name>A0ABX7ST52_9FLAO</name>
<evidence type="ECO:0000313" key="2">
    <source>
        <dbReference type="Proteomes" id="UP000663935"/>
    </source>
</evidence>
<protein>
    <submittedName>
        <fullName evidence="1">Uncharacterized protein</fullName>
    </submittedName>
</protein>
<gene>
    <name evidence="1" type="ORF">JL193_15200</name>
</gene>
<organism evidence="1 2">
    <name type="scientific">Polaribacter batillariae</name>
    <dbReference type="NCBI Taxonomy" id="2808900"/>
    <lineage>
        <taxon>Bacteria</taxon>
        <taxon>Pseudomonadati</taxon>
        <taxon>Bacteroidota</taxon>
        <taxon>Flavobacteriia</taxon>
        <taxon>Flavobacteriales</taxon>
        <taxon>Flavobacteriaceae</taxon>
    </lineage>
</organism>